<evidence type="ECO:0000256" key="3">
    <source>
        <dbReference type="ARBA" id="ARBA00010288"/>
    </source>
</evidence>
<evidence type="ECO:0000313" key="12">
    <source>
        <dbReference type="Proteomes" id="UP001054857"/>
    </source>
</evidence>
<evidence type="ECO:0000256" key="8">
    <source>
        <dbReference type="ARBA" id="ARBA00045912"/>
    </source>
</evidence>
<sequence length="132" mass="13455">MDSDRGHVVASGFLALLASQIGTRLVTFIINLLIARHLSPEAYGLASIQFHLLTTTALFISREGFRRGCLRFGAAGSSAAAAGAAASDDKDDNTTTTPGNTLSTSNHKDDNNPSTNNSHGIGAGGAAAARGA</sequence>
<dbReference type="Pfam" id="PF04506">
    <property type="entry name" value="Rft-1"/>
    <property type="match status" value="1"/>
</dbReference>
<dbReference type="GO" id="GO:0034203">
    <property type="term" value="P:glycolipid translocation"/>
    <property type="evidence" value="ECO:0007669"/>
    <property type="project" value="TreeGrafter"/>
</dbReference>
<proteinExistence type="inferred from homology"/>
<dbReference type="PANTHER" id="PTHR13117:SF5">
    <property type="entry name" value="PROTEIN RFT1 HOMOLOG"/>
    <property type="match status" value="1"/>
</dbReference>
<protein>
    <recommendedName>
        <fullName evidence="9">Protein RFT1 homolog</fullName>
    </recommendedName>
</protein>
<reference evidence="11 12" key="1">
    <citation type="journal article" date="2021" name="Sci. Rep.">
        <title>Genome sequencing of the multicellular alga Astrephomene provides insights into convergent evolution of germ-soma differentiation.</title>
        <authorList>
            <person name="Yamashita S."/>
            <person name="Yamamoto K."/>
            <person name="Matsuzaki R."/>
            <person name="Suzuki S."/>
            <person name="Yamaguchi H."/>
            <person name="Hirooka S."/>
            <person name="Minakuchi Y."/>
            <person name="Miyagishima S."/>
            <person name="Kawachi M."/>
            <person name="Toyoda A."/>
            <person name="Nozaki H."/>
        </authorList>
    </citation>
    <scope>NUCLEOTIDE SEQUENCE [LARGE SCALE GENOMIC DNA]</scope>
    <source>
        <strain evidence="11 12">NIES-4017</strain>
    </source>
</reference>
<evidence type="ECO:0000256" key="7">
    <source>
        <dbReference type="ARBA" id="ARBA00023136"/>
    </source>
</evidence>
<dbReference type="GO" id="GO:0006488">
    <property type="term" value="P:dolichol-linked oligosaccharide biosynthetic process"/>
    <property type="evidence" value="ECO:0007669"/>
    <property type="project" value="InterPro"/>
</dbReference>
<comment type="function">
    <text evidence="8 9">Intramembrane glycolipid transporter that operates in the biosynthetic pathway of dolichol-linked oligosaccharides, the glycan precursors employed in protein asparagine (N)-glycosylation. The sequential addition of sugars to dolichol pyrophosphate produces dolichol-linked oligosaccharides containing fourteen sugars, including two GlcNAcs, nine mannoses and three glucoses. Once assembled, the oligosaccharide is transferred from the lipid to nascent proteins by oligosaccharyltransferases. The assembly of dolichol-linked oligosaccharides begins on the cytosolic side of the endoplasmic reticulum membrane and finishes in its lumen. RFT1 could mediate the translocation of the cytosolically oriented intermediate DolPP-GlcNAc2Man5, produced by ALG11, into the ER lumen where dolichol-linked oligosaccharides assembly continues. However, the intramembrane lipid transporter activity could not be confirmed in vitro.</text>
</comment>
<comment type="similarity">
    <text evidence="3 9">Belongs to the RFT1 family.</text>
</comment>
<keyword evidence="6 9" id="KW-1133">Transmembrane helix</keyword>
<name>A0AAD3HPV5_9CHLO</name>
<evidence type="ECO:0000256" key="1">
    <source>
        <dbReference type="ARBA" id="ARBA00004477"/>
    </source>
</evidence>
<accession>A0AAD3HPV5</accession>
<evidence type="ECO:0000256" key="9">
    <source>
        <dbReference type="RuleBase" id="RU365067"/>
    </source>
</evidence>
<evidence type="ECO:0000256" key="4">
    <source>
        <dbReference type="ARBA" id="ARBA00022692"/>
    </source>
</evidence>
<evidence type="ECO:0000256" key="2">
    <source>
        <dbReference type="ARBA" id="ARBA00004922"/>
    </source>
</evidence>
<dbReference type="EMBL" id="BMAR01000025">
    <property type="protein sequence ID" value="GFR48693.1"/>
    <property type="molecule type" value="Genomic_DNA"/>
</dbReference>
<keyword evidence="12" id="KW-1185">Reference proteome</keyword>
<evidence type="ECO:0000313" key="11">
    <source>
        <dbReference type="EMBL" id="GFR48693.1"/>
    </source>
</evidence>
<dbReference type="AlphaFoldDB" id="A0AAD3HPV5"/>
<dbReference type="PANTHER" id="PTHR13117">
    <property type="entry name" value="ENDOPLASMIC RETICULUM MULTISPAN TRANSMEMBRANE PROTEIN-RELATED"/>
    <property type="match status" value="1"/>
</dbReference>
<evidence type="ECO:0000256" key="5">
    <source>
        <dbReference type="ARBA" id="ARBA00022824"/>
    </source>
</evidence>
<comment type="caution">
    <text evidence="9">Lacks conserved residue(s) required for the propagation of feature annotation.</text>
</comment>
<dbReference type="GO" id="GO:0005789">
    <property type="term" value="C:endoplasmic reticulum membrane"/>
    <property type="evidence" value="ECO:0007669"/>
    <property type="project" value="UniProtKB-SubCell"/>
</dbReference>
<keyword evidence="5" id="KW-0256">Endoplasmic reticulum</keyword>
<evidence type="ECO:0000256" key="6">
    <source>
        <dbReference type="ARBA" id="ARBA00022989"/>
    </source>
</evidence>
<feature type="compositionally biased region" description="Low complexity" evidence="10">
    <location>
        <begin position="94"/>
        <end position="105"/>
    </location>
</feature>
<keyword evidence="7 9" id="KW-0472">Membrane</keyword>
<feature type="non-terminal residue" evidence="11">
    <location>
        <position position="1"/>
    </location>
</feature>
<keyword evidence="4 9" id="KW-0812">Transmembrane</keyword>
<feature type="region of interest" description="Disordered" evidence="10">
    <location>
        <begin position="83"/>
        <end position="132"/>
    </location>
</feature>
<feature type="transmembrane region" description="Helical" evidence="9">
    <location>
        <begin position="12"/>
        <end position="36"/>
    </location>
</feature>
<comment type="pathway">
    <text evidence="2">Protein modification; protein glycosylation.</text>
</comment>
<comment type="subcellular location">
    <subcellularLocation>
        <location evidence="1 9">Endoplasmic reticulum membrane</location>
        <topology evidence="1 9">Multi-pass membrane protein</topology>
    </subcellularLocation>
</comment>
<evidence type="ECO:0000256" key="10">
    <source>
        <dbReference type="SAM" id="MobiDB-lite"/>
    </source>
</evidence>
<organism evidence="11 12">
    <name type="scientific">Astrephomene gubernaculifera</name>
    <dbReference type="NCBI Taxonomy" id="47775"/>
    <lineage>
        <taxon>Eukaryota</taxon>
        <taxon>Viridiplantae</taxon>
        <taxon>Chlorophyta</taxon>
        <taxon>core chlorophytes</taxon>
        <taxon>Chlorophyceae</taxon>
        <taxon>CS clade</taxon>
        <taxon>Chlamydomonadales</taxon>
        <taxon>Astrephomenaceae</taxon>
        <taxon>Astrephomene</taxon>
    </lineage>
</organism>
<comment type="caution">
    <text evidence="11">The sequence shown here is derived from an EMBL/GenBank/DDBJ whole genome shotgun (WGS) entry which is preliminary data.</text>
</comment>
<dbReference type="Proteomes" id="UP001054857">
    <property type="component" value="Unassembled WGS sequence"/>
</dbReference>
<gene>
    <name evidence="11" type="ORF">Agub_g10649</name>
</gene>
<dbReference type="InterPro" id="IPR007594">
    <property type="entry name" value="RFT1"/>
</dbReference>